<gene>
    <name evidence="2" type="ORF">TRUGW13939_02449</name>
</gene>
<dbReference type="SUPFAM" id="SSF53167">
    <property type="entry name" value="Purine and uridine phosphorylases"/>
    <property type="match status" value="1"/>
</dbReference>
<evidence type="ECO:0008006" key="4">
    <source>
        <dbReference type="Google" id="ProtNLM"/>
    </source>
</evidence>
<keyword evidence="3" id="KW-1185">Reference proteome</keyword>
<dbReference type="AlphaFoldDB" id="A0A7H8QN27"/>
<protein>
    <recommendedName>
        <fullName evidence="4">Nucleoside phosphorylase domain-containing protein</fullName>
    </recommendedName>
</protein>
<feature type="region of interest" description="Disordered" evidence="1">
    <location>
        <begin position="1"/>
        <end position="40"/>
    </location>
</feature>
<dbReference type="KEGG" id="trg:TRUGW13939_02449"/>
<dbReference type="GO" id="GO:0003824">
    <property type="term" value="F:catalytic activity"/>
    <property type="evidence" value="ECO:0007669"/>
    <property type="project" value="InterPro"/>
</dbReference>
<name>A0A7H8QN27_TALRU</name>
<evidence type="ECO:0000313" key="3">
    <source>
        <dbReference type="Proteomes" id="UP000509510"/>
    </source>
</evidence>
<dbReference type="RefSeq" id="XP_035341536.1">
    <property type="nucleotide sequence ID" value="XM_035485643.1"/>
</dbReference>
<dbReference type="InterPro" id="IPR035994">
    <property type="entry name" value="Nucleoside_phosphorylase_sf"/>
</dbReference>
<reference evidence="3" key="1">
    <citation type="submission" date="2020-06" db="EMBL/GenBank/DDBJ databases">
        <title>A chromosome-scale genome assembly of Talaromyces rugulosus W13939.</title>
        <authorList>
            <person name="Wang B."/>
            <person name="Guo L."/>
            <person name="Ye K."/>
            <person name="Wang L."/>
        </authorList>
    </citation>
    <scope>NUCLEOTIDE SEQUENCE [LARGE SCALE GENOMIC DNA]</scope>
    <source>
        <strain evidence="3">W13939</strain>
    </source>
</reference>
<accession>A0A7H8QN27</accession>
<dbReference type="EMBL" id="CP055898">
    <property type="protein sequence ID" value="QKX55357.1"/>
    <property type="molecule type" value="Genomic_DNA"/>
</dbReference>
<dbReference type="OrthoDB" id="1658288at2759"/>
<organism evidence="2 3">
    <name type="scientific">Talaromyces rugulosus</name>
    <name type="common">Penicillium rugulosum</name>
    <dbReference type="NCBI Taxonomy" id="121627"/>
    <lineage>
        <taxon>Eukaryota</taxon>
        <taxon>Fungi</taxon>
        <taxon>Dikarya</taxon>
        <taxon>Ascomycota</taxon>
        <taxon>Pezizomycotina</taxon>
        <taxon>Eurotiomycetes</taxon>
        <taxon>Eurotiomycetidae</taxon>
        <taxon>Eurotiales</taxon>
        <taxon>Trichocomaceae</taxon>
        <taxon>Talaromyces</taxon>
        <taxon>Talaromyces sect. Islandici</taxon>
    </lineage>
</organism>
<proteinExistence type="predicted"/>
<dbReference type="Gene3D" id="3.40.50.1580">
    <property type="entry name" value="Nucleoside phosphorylase domain"/>
    <property type="match status" value="1"/>
</dbReference>
<evidence type="ECO:0000313" key="2">
    <source>
        <dbReference type="EMBL" id="QKX55357.1"/>
    </source>
</evidence>
<dbReference type="GeneID" id="55989958"/>
<sequence>MAMRSVGPEQAAPRPKKRRIPMPQQRPLPTTSKLTLGETGGLFDDHTRSQYVVDLSPAASHNGNILYNSTKVTANNERPRRPSDPFTIAIICALRCELEAVIEVLDSPPIFEPHDGEDYAFLSVRLASRRVLLLAPPNIGVLDTALAVQHLKNKFGKIELVLLVGIYGAIAIPGKDSQSIFFSNIIISDLITKYIHAAGMHLQGVK</sequence>
<dbReference type="Proteomes" id="UP000509510">
    <property type="component" value="Chromosome I"/>
</dbReference>
<dbReference type="GO" id="GO:0009116">
    <property type="term" value="P:nucleoside metabolic process"/>
    <property type="evidence" value="ECO:0007669"/>
    <property type="project" value="InterPro"/>
</dbReference>
<evidence type="ECO:0000256" key="1">
    <source>
        <dbReference type="SAM" id="MobiDB-lite"/>
    </source>
</evidence>